<evidence type="ECO:0000313" key="1">
    <source>
        <dbReference type="EMBL" id="MDQ0472793.1"/>
    </source>
</evidence>
<keyword evidence="2" id="KW-1185">Reference proteome</keyword>
<gene>
    <name evidence="1" type="ORF">QO011_005823</name>
</gene>
<dbReference type="RefSeq" id="WP_307280112.1">
    <property type="nucleotide sequence ID" value="NZ_JAUSVX010000013.1"/>
</dbReference>
<reference evidence="1 2" key="1">
    <citation type="submission" date="2023-07" db="EMBL/GenBank/DDBJ databases">
        <title>Genomic Encyclopedia of Type Strains, Phase IV (KMG-IV): sequencing the most valuable type-strain genomes for metagenomic binning, comparative biology and taxonomic classification.</title>
        <authorList>
            <person name="Goeker M."/>
        </authorList>
    </citation>
    <scope>NUCLEOTIDE SEQUENCE [LARGE SCALE GENOMIC DNA]</scope>
    <source>
        <strain evidence="1 2">DSM 19619</strain>
    </source>
</reference>
<organism evidence="1 2">
    <name type="scientific">Labrys wisconsinensis</name>
    <dbReference type="NCBI Taxonomy" id="425677"/>
    <lineage>
        <taxon>Bacteria</taxon>
        <taxon>Pseudomonadati</taxon>
        <taxon>Pseudomonadota</taxon>
        <taxon>Alphaproteobacteria</taxon>
        <taxon>Hyphomicrobiales</taxon>
        <taxon>Xanthobacteraceae</taxon>
        <taxon>Labrys</taxon>
    </lineage>
</organism>
<proteinExistence type="predicted"/>
<comment type="caution">
    <text evidence="1">The sequence shown here is derived from an EMBL/GenBank/DDBJ whole genome shotgun (WGS) entry which is preliminary data.</text>
</comment>
<evidence type="ECO:0008006" key="3">
    <source>
        <dbReference type="Google" id="ProtNLM"/>
    </source>
</evidence>
<dbReference type="EMBL" id="JAUSVX010000013">
    <property type="protein sequence ID" value="MDQ0472793.1"/>
    <property type="molecule type" value="Genomic_DNA"/>
</dbReference>
<sequence length="93" mass="10139">MIVVSRPAIALPDRPFGEIALDLHMTAFTEGASVTALEVFIASLPSPEPVHVRTLVDVRRRAALVGRLSTLFRQLEPVEPQCRAILAALEARP</sequence>
<accession>A0ABU0JEU0</accession>
<name>A0ABU0JEU0_9HYPH</name>
<dbReference type="Proteomes" id="UP001242480">
    <property type="component" value="Unassembled WGS sequence"/>
</dbReference>
<protein>
    <recommendedName>
        <fullName evidence="3">Transcriptional regulator</fullName>
    </recommendedName>
</protein>
<evidence type="ECO:0000313" key="2">
    <source>
        <dbReference type="Proteomes" id="UP001242480"/>
    </source>
</evidence>